<sequence>MTRAYQVVSLIIALHLVNFLTEN</sequence>
<protein>
    <submittedName>
        <fullName evidence="1">Uncharacterized protein</fullName>
    </submittedName>
</protein>
<dbReference type="AlphaFoldDB" id="A0A0A9HIQ8"/>
<accession>A0A0A9HIQ8</accession>
<dbReference type="EMBL" id="GBRH01161299">
    <property type="protein sequence ID" value="JAE36597.1"/>
    <property type="molecule type" value="Transcribed_RNA"/>
</dbReference>
<name>A0A0A9HIQ8_ARUDO</name>
<reference evidence="1" key="2">
    <citation type="journal article" date="2015" name="Data Brief">
        <title>Shoot transcriptome of the giant reed, Arundo donax.</title>
        <authorList>
            <person name="Barrero R.A."/>
            <person name="Guerrero F.D."/>
            <person name="Moolhuijzen P."/>
            <person name="Goolsby J.A."/>
            <person name="Tidwell J."/>
            <person name="Bellgard S.E."/>
            <person name="Bellgard M.I."/>
        </authorList>
    </citation>
    <scope>NUCLEOTIDE SEQUENCE</scope>
    <source>
        <tissue evidence="1">Shoot tissue taken approximately 20 cm above the soil surface</tissue>
    </source>
</reference>
<proteinExistence type="predicted"/>
<evidence type="ECO:0000313" key="1">
    <source>
        <dbReference type="EMBL" id="JAE36597.1"/>
    </source>
</evidence>
<organism evidence="1">
    <name type="scientific">Arundo donax</name>
    <name type="common">Giant reed</name>
    <name type="synonym">Donax arundinaceus</name>
    <dbReference type="NCBI Taxonomy" id="35708"/>
    <lineage>
        <taxon>Eukaryota</taxon>
        <taxon>Viridiplantae</taxon>
        <taxon>Streptophyta</taxon>
        <taxon>Embryophyta</taxon>
        <taxon>Tracheophyta</taxon>
        <taxon>Spermatophyta</taxon>
        <taxon>Magnoliopsida</taxon>
        <taxon>Liliopsida</taxon>
        <taxon>Poales</taxon>
        <taxon>Poaceae</taxon>
        <taxon>PACMAD clade</taxon>
        <taxon>Arundinoideae</taxon>
        <taxon>Arundineae</taxon>
        <taxon>Arundo</taxon>
    </lineage>
</organism>
<reference evidence="1" key="1">
    <citation type="submission" date="2014-09" db="EMBL/GenBank/DDBJ databases">
        <authorList>
            <person name="Magalhaes I.L.F."/>
            <person name="Oliveira U."/>
            <person name="Santos F.R."/>
            <person name="Vidigal T.H.D.A."/>
            <person name="Brescovit A.D."/>
            <person name="Santos A.J."/>
        </authorList>
    </citation>
    <scope>NUCLEOTIDE SEQUENCE</scope>
    <source>
        <tissue evidence="1">Shoot tissue taken approximately 20 cm above the soil surface</tissue>
    </source>
</reference>